<keyword evidence="3" id="KW-1185">Reference proteome</keyword>
<reference evidence="2 3" key="1">
    <citation type="submission" date="2013-02" db="EMBL/GenBank/DDBJ databases">
        <title>The complete genome sequence of Corynebacterium vitaeruminis DSM 20294.</title>
        <authorList>
            <person name="Ruckert C."/>
            <person name="Albersmeier A."/>
            <person name="Kalinowski J."/>
        </authorList>
    </citation>
    <scope>NUCLEOTIDE SEQUENCE [LARGE SCALE GENOMIC DNA]</scope>
    <source>
        <strain evidence="3">ATCC 10234</strain>
    </source>
</reference>
<sequence>MTNPYAPPPQQQHRGKGPLIWSWVSVAFGVLCVISLSNVHGLGGLIGNTLFGIGIAVPGAWWLWNNHQYDKALESYKQQSASNAYLSNLLQDSDPHIVAGMGTLQPPERPNMRWPLVTIVALALVFIGSGMS</sequence>
<keyword evidence="1" id="KW-0472">Membrane</keyword>
<dbReference type="Proteomes" id="UP000019222">
    <property type="component" value="Chromosome"/>
</dbReference>
<protein>
    <submittedName>
        <fullName evidence="2">Uncharacterized protein</fullName>
    </submittedName>
</protein>
<dbReference type="EMBL" id="CP004353">
    <property type="protein sequence ID" value="AHI23392.1"/>
    <property type="molecule type" value="Genomic_DNA"/>
</dbReference>
<keyword evidence="1" id="KW-1133">Transmembrane helix</keyword>
<keyword evidence="1" id="KW-0812">Transmembrane</keyword>
<proteinExistence type="predicted"/>
<name>W5Y2I1_9CORY</name>
<dbReference type="STRING" id="1224164.B843_10035"/>
<feature type="transmembrane region" description="Helical" evidence="1">
    <location>
        <begin position="112"/>
        <end position="131"/>
    </location>
</feature>
<dbReference type="PATRIC" id="fig|1224164.3.peg.2027"/>
<accession>W5Y2I1</accession>
<gene>
    <name evidence="2" type="ORF">B843_10035</name>
</gene>
<dbReference type="HOGENOM" id="CLU_1913548_0_0_11"/>
<feature type="transmembrane region" description="Helical" evidence="1">
    <location>
        <begin position="20"/>
        <end position="38"/>
    </location>
</feature>
<dbReference type="RefSeq" id="WP_025253393.1">
    <property type="nucleotide sequence ID" value="NZ_CP004353.1"/>
</dbReference>
<evidence type="ECO:0000256" key="1">
    <source>
        <dbReference type="SAM" id="Phobius"/>
    </source>
</evidence>
<dbReference type="KEGG" id="cvt:B843_10035"/>
<feature type="transmembrane region" description="Helical" evidence="1">
    <location>
        <begin position="45"/>
        <end position="64"/>
    </location>
</feature>
<evidence type="ECO:0000313" key="2">
    <source>
        <dbReference type="EMBL" id="AHI23392.1"/>
    </source>
</evidence>
<evidence type="ECO:0000313" key="3">
    <source>
        <dbReference type="Proteomes" id="UP000019222"/>
    </source>
</evidence>
<dbReference type="AlphaFoldDB" id="W5Y2I1"/>
<dbReference type="eggNOG" id="ENOG5031KKE">
    <property type="taxonomic scope" value="Bacteria"/>
</dbReference>
<organism evidence="2 3">
    <name type="scientific">Corynebacterium vitaeruminis DSM 20294</name>
    <dbReference type="NCBI Taxonomy" id="1224164"/>
    <lineage>
        <taxon>Bacteria</taxon>
        <taxon>Bacillati</taxon>
        <taxon>Actinomycetota</taxon>
        <taxon>Actinomycetes</taxon>
        <taxon>Mycobacteriales</taxon>
        <taxon>Corynebacteriaceae</taxon>
        <taxon>Corynebacterium</taxon>
    </lineage>
</organism>